<dbReference type="PANTHER" id="PTHR10775:SF166">
    <property type="entry name" value="OS04G0146034 PROTEIN"/>
    <property type="match status" value="1"/>
</dbReference>
<evidence type="ECO:0000313" key="2">
    <source>
        <dbReference type="Proteomes" id="UP000233837"/>
    </source>
</evidence>
<sequence>MSRPYEELIFDVAGHNLRSSVEEPPNAEIQKFFELLHSVQKSIWDGCSTHSELSIIVRMLSIKTEYNIPRDYFNYFIGLMKESNLAGNLIPSYLYRTKKLVSKLDLTAIKIDCCINGCMLYYKNDAAEVYCRTCNAPRFKPNSGKQCHQKKDVSYSRLFYLPIIPRLQRLYASMSSAGHMRWHKEKISKVVFFLIHQMLKHGNILIECMLHLLLNPAT</sequence>
<dbReference type="AlphaFoldDB" id="A0A2I0VUA2"/>
<dbReference type="STRING" id="906689.A0A2I0VUA2"/>
<dbReference type="EMBL" id="KZ503231">
    <property type="protein sequence ID" value="PKU66980.1"/>
    <property type="molecule type" value="Genomic_DNA"/>
</dbReference>
<dbReference type="Proteomes" id="UP000233837">
    <property type="component" value="Unassembled WGS sequence"/>
</dbReference>
<keyword evidence="2" id="KW-1185">Reference proteome</keyword>
<reference evidence="1 2" key="2">
    <citation type="journal article" date="2017" name="Nature">
        <title>The Apostasia genome and the evolution of orchids.</title>
        <authorList>
            <person name="Zhang G.Q."/>
            <person name="Liu K.W."/>
            <person name="Li Z."/>
            <person name="Lohaus R."/>
            <person name="Hsiao Y.Y."/>
            <person name="Niu S.C."/>
            <person name="Wang J.Y."/>
            <person name="Lin Y.C."/>
            <person name="Xu Q."/>
            <person name="Chen L.J."/>
            <person name="Yoshida K."/>
            <person name="Fujiwara S."/>
            <person name="Wang Z.W."/>
            <person name="Zhang Y.Q."/>
            <person name="Mitsuda N."/>
            <person name="Wang M."/>
            <person name="Liu G.H."/>
            <person name="Pecoraro L."/>
            <person name="Huang H.X."/>
            <person name="Xiao X.J."/>
            <person name="Lin M."/>
            <person name="Wu X.Y."/>
            <person name="Wu W.L."/>
            <person name="Chen Y.Y."/>
            <person name="Chang S.B."/>
            <person name="Sakamoto S."/>
            <person name="Ohme-Takagi M."/>
            <person name="Yagi M."/>
            <person name="Zeng S.J."/>
            <person name="Shen C.Y."/>
            <person name="Yeh C.M."/>
            <person name="Luo Y.B."/>
            <person name="Tsai W.C."/>
            <person name="Van de Peer Y."/>
            <person name="Liu Z.J."/>
        </authorList>
    </citation>
    <scope>NUCLEOTIDE SEQUENCE [LARGE SCALE GENOMIC DNA]</scope>
    <source>
        <tissue evidence="1">The whole plant</tissue>
    </source>
</reference>
<name>A0A2I0VUA2_9ASPA</name>
<accession>A0A2I0VUA2</accession>
<dbReference type="PANTHER" id="PTHR10775">
    <property type="entry name" value="OS08G0208400 PROTEIN"/>
    <property type="match status" value="1"/>
</dbReference>
<proteinExistence type="predicted"/>
<protein>
    <submittedName>
        <fullName evidence="1">Uncharacterized protein</fullName>
    </submittedName>
</protein>
<gene>
    <name evidence="1" type="ORF">MA16_Dca019081</name>
</gene>
<evidence type="ECO:0000313" key="1">
    <source>
        <dbReference type="EMBL" id="PKU66980.1"/>
    </source>
</evidence>
<reference evidence="1 2" key="1">
    <citation type="journal article" date="2016" name="Sci. Rep.">
        <title>The Dendrobium catenatum Lindl. genome sequence provides insights into polysaccharide synthase, floral development and adaptive evolution.</title>
        <authorList>
            <person name="Zhang G.Q."/>
            <person name="Xu Q."/>
            <person name="Bian C."/>
            <person name="Tsai W.C."/>
            <person name="Yeh C.M."/>
            <person name="Liu K.W."/>
            <person name="Yoshida K."/>
            <person name="Zhang L.S."/>
            <person name="Chang S.B."/>
            <person name="Chen F."/>
            <person name="Shi Y."/>
            <person name="Su Y.Y."/>
            <person name="Zhang Y.Q."/>
            <person name="Chen L.J."/>
            <person name="Yin Y."/>
            <person name="Lin M."/>
            <person name="Huang H."/>
            <person name="Deng H."/>
            <person name="Wang Z.W."/>
            <person name="Zhu S.L."/>
            <person name="Zhao X."/>
            <person name="Deng C."/>
            <person name="Niu S.C."/>
            <person name="Huang J."/>
            <person name="Wang M."/>
            <person name="Liu G.H."/>
            <person name="Yang H.J."/>
            <person name="Xiao X.J."/>
            <person name="Hsiao Y.Y."/>
            <person name="Wu W.L."/>
            <person name="Chen Y.Y."/>
            <person name="Mitsuda N."/>
            <person name="Ohme-Takagi M."/>
            <person name="Luo Y.B."/>
            <person name="Van de Peer Y."/>
            <person name="Liu Z.J."/>
        </authorList>
    </citation>
    <scope>NUCLEOTIDE SEQUENCE [LARGE SCALE GENOMIC DNA]</scope>
    <source>
        <tissue evidence="1">The whole plant</tissue>
    </source>
</reference>
<organism evidence="1 2">
    <name type="scientific">Dendrobium catenatum</name>
    <dbReference type="NCBI Taxonomy" id="906689"/>
    <lineage>
        <taxon>Eukaryota</taxon>
        <taxon>Viridiplantae</taxon>
        <taxon>Streptophyta</taxon>
        <taxon>Embryophyta</taxon>
        <taxon>Tracheophyta</taxon>
        <taxon>Spermatophyta</taxon>
        <taxon>Magnoliopsida</taxon>
        <taxon>Liliopsida</taxon>
        <taxon>Asparagales</taxon>
        <taxon>Orchidaceae</taxon>
        <taxon>Epidendroideae</taxon>
        <taxon>Malaxideae</taxon>
        <taxon>Dendrobiinae</taxon>
        <taxon>Dendrobium</taxon>
    </lineage>
</organism>